<dbReference type="OrthoDB" id="7059944at2"/>
<name>A0A0J8GV26_9ALTE</name>
<organism evidence="1 2">
    <name type="scientific">Catenovulum maritimum</name>
    <dbReference type="NCBI Taxonomy" id="1513271"/>
    <lineage>
        <taxon>Bacteria</taxon>
        <taxon>Pseudomonadati</taxon>
        <taxon>Pseudomonadota</taxon>
        <taxon>Gammaproteobacteria</taxon>
        <taxon>Alteromonadales</taxon>
        <taxon>Alteromonadaceae</taxon>
        <taxon>Catenovulum</taxon>
    </lineage>
</organism>
<dbReference type="Gene3D" id="3.40.50.720">
    <property type="entry name" value="NAD(P)-binding Rossmann-like Domain"/>
    <property type="match status" value="1"/>
</dbReference>
<evidence type="ECO:0000313" key="1">
    <source>
        <dbReference type="EMBL" id="KMT66587.1"/>
    </source>
</evidence>
<evidence type="ECO:0000313" key="2">
    <source>
        <dbReference type="Proteomes" id="UP000037600"/>
    </source>
</evidence>
<accession>A0A0J8GV26</accession>
<reference evidence="1 2" key="1">
    <citation type="submission" date="2015-04" db="EMBL/GenBank/DDBJ databases">
        <title>Draft Genome Sequence of the Novel Agar-Digesting Marine Bacterium Q1.</title>
        <authorList>
            <person name="Li Y."/>
            <person name="Li D."/>
            <person name="Chen G."/>
            <person name="Du Z."/>
        </authorList>
    </citation>
    <scope>NUCLEOTIDE SEQUENCE [LARGE SCALE GENOMIC DNA]</scope>
    <source>
        <strain evidence="1 2">Q1</strain>
    </source>
</reference>
<dbReference type="RefSeq" id="WP_048689648.1">
    <property type="nucleotide sequence ID" value="NZ_KQ130483.1"/>
</dbReference>
<proteinExistence type="predicted"/>
<dbReference type="Gene3D" id="3.90.550.10">
    <property type="entry name" value="Spore Coat Polysaccharide Biosynthesis Protein SpsA, Chain A"/>
    <property type="match status" value="1"/>
</dbReference>
<comment type="caution">
    <text evidence="1">The sequence shown here is derived from an EMBL/GenBank/DDBJ whole genome shotgun (WGS) entry which is preliminary data.</text>
</comment>
<sequence length="624" mass="70566">MKKLSICLFGRNDNYTPDFLYRITTTINFIAHSLSKIGCLNACEVVVADWKSECPLHQVMDLSENAQLITRFFHFEPTDISKNGIPACSLINFAFDKSNSEYVAFCGADTIIPSSTFRAIFDVLDEKSLISEPSNKYFNCGRYKIPSSFVNTQPDISSWERYLRMRSWQLEKSPAYGGFLYGGAGLLMFHKNLISEIGGLDKKLDYGWGWNDIELTLRFMFKNEWYDLHSCGALVYDMEHEPTGGRVDAIKVKPDHKIPKAYTSNDAQWATIDNNYQVYKSSKKCSNEVLSSDETRKRSIAVVSNSEIQAVERFKFELSSTNYKGISTSNAETKASALIATLFKDDRLSCLIDVDSLSGFSGLFASSLYKDTELYVLEEWNIVDDITGPHNLSAILYSSLIKHRGYLRVINSKTSQAWKDVKVSVDTQWSANLIICRKTDSFINLFNDFLNTLNPNGYILYINETEAEIDKCIEHVRKNSTLDYKVNKANGLLLISNPCDGIIEFTDSKNTLSLPTLPEQSNYSMVVNLINRLESYSSEDKFILYGVGTISKLVLPILKGKIVACIDKKLSFEGVKVFEGIKVITAEEIKDYPNTSVLITPINHIEEILSELSDHSDNLVRLHF</sequence>
<dbReference type="Proteomes" id="UP000037600">
    <property type="component" value="Unassembled WGS sequence"/>
</dbReference>
<dbReference type="EMBL" id="LAZL01000003">
    <property type="protein sequence ID" value="KMT66587.1"/>
    <property type="molecule type" value="Genomic_DNA"/>
</dbReference>
<keyword evidence="2" id="KW-1185">Reference proteome</keyword>
<dbReference type="AlphaFoldDB" id="A0A0J8GV26"/>
<protein>
    <submittedName>
        <fullName evidence="1">Uncharacterized protein</fullName>
    </submittedName>
</protein>
<gene>
    <name evidence="1" type="ORF">XM47_03385</name>
</gene>
<dbReference type="InterPro" id="IPR029044">
    <property type="entry name" value="Nucleotide-diphossugar_trans"/>
</dbReference>
<dbReference type="STRING" id="1513271.XM47_03385"/>
<dbReference type="SUPFAM" id="SSF53448">
    <property type="entry name" value="Nucleotide-diphospho-sugar transferases"/>
    <property type="match status" value="1"/>
</dbReference>